<dbReference type="GO" id="GO:0016810">
    <property type="term" value="F:hydrolase activity, acting on carbon-nitrogen (but not peptide) bonds"/>
    <property type="evidence" value="ECO:0007669"/>
    <property type="project" value="InterPro"/>
</dbReference>
<dbReference type="Proteomes" id="UP000274122">
    <property type="component" value="Chromosome"/>
</dbReference>
<protein>
    <submittedName>
        <fullName evidence="2">Imidazolonepropionase</fullName>
    </submittedName>
</protein>
<sequence length="68" mass="7770">MRILWHNCHITTMVNGHYNLIEDAALITEDDKIVWVGASAQRPGQPCDEERDLQGKLVTPRPDRLPHP</sequence>
<dbReference type="SUPFAM" id="SSF51338">
    <property type="entry name" value="Composite domain of metallo-dependent hydrolases"/>
    <property type="match status" value="1"/>
</dbReference>
<reference evidence="2 3" key="1">
    <citation type="submission" date="2018-12" db="EMBL/GenBank/DDBJ databases">
        <authorList>
            <consortium name="Pathogen Informatics"/>
        </authorList>
    </citation>
    <scope>NUCLEOTIDE SEQUENCE [LARGE SCALE GENOMIC DNA]</scope>
    <source>
        <strain evidence="2 3">NCTC11466</strain>
    </source>
</reference>
<evidence type="ECO:0000256" key="1">
    <source>
        <dbReference type="SAM" id="MobiDB-lite"/>
    </source>
</evidence>
<name>A0A3S4JBD2_9ENTR</name>
<accession>A0A3S4JBD2</accession>
<dbReference type="AlphaFoldDB" id="A0A3S4JBD2"/>
<evidence type="ECO:0000313" key="3">
    <source>
        <dbReference type="Proteomes" id="UP000274122"/>
    </source>
</evidence>
<gene>
    <name evidence="2" type="ORF">NCTC11466_02016</name>
</gene>
<keyword evidence="3" id="KW-1185">Reference proteome</keyword>
<dbReference type="EMBL" id="LR134201">
    <property type="protein sequence ID" value="VEB97180.1"/>
    <property type="molecule type" value="Genomic_DNA"/>
</dbReference>
<dbReference type="InterPro" id="IPR011059">
    <property type="entry name" value="Metal-dep_hydrolase_composite"/>
</dbReference>
<organism evidence="2 3">
    <name type="scientific">Cedecea lapagei</name>
    <dbReference type="NCBI Taxonomy" id="158823"/>
    <lineage>
        <taxon>Bacteria</taxon>
        <taxon>Pseudomonadati</taxon>
        <taxon>Pseudomonadota</taxon>
        <taxon>Gammaproteobacteria</taxon>
        <taxon>Enterobacterales</taxon>
        <taxon>Enterobacteriaceae</taxon>
        <taxon>Cedecea</taxon>
    </lineage>
</organism>
<evidence type="ECO:0000313" key="2">
    <source>
        <dbReference type="EMBL" id="VEB97180.1"/>
    </source>
</evidence>
<dbReference type="Gene3D" id="2.30.40.10">
    <property type="entry name" value="Urease, subunit C, domain 1"/>
    <property type="match status" value="1"/>
</dbReference>
<proteinExistence type="predicted"/>
<feature type="region of interest" description="Disordered" evidence="1">
    <location>
        <begin position="40"/>
        <end position="68"/>
    </location>
</feature>
<dbReference type="KEGG" id="clap:NCTC11466_02016"/>